<dbReference type="InterPro" id="IPR014001">
    <property type="entry name" value="Helicase_ATP-bd"/>
</dbReference>
<dbReference type="PANTHER" id="PTHR47959">
    <property type="entry name" value="ATP-DEPENDENT RNA HELICASE RHLE-RELATED"/>
    <property type="match status" value="1"/>
</dbReference>
<feature type="short sequence motif" description="Q motif" evidence="9">
    <location>
        <begin position="9"/>
        <end position="37"/>
    </location>
</feature>
<feature type="region of interest" description="Disordered" evidence="10">
    <location>
        <begin position="508"/>
        <end position="549"/>
    </location>
</feature>
<evidence type="ECO:0000256" key="7">
    <source>
        <dbReference type="ARBA" id="ARBA00038041"/>
    </source>
</evidence>
<keyword evidence="2" id="KW-0547">Nucleotide-binding</keyword>
<dbReference type="SMART" id="SM00487">
    <property type="entry name" value="DEXDc"/>
    <property type="match status" value="1"/>
</dbReference>
<protein>
    <recommendedName>
        <fullName evidence="1">RNA helicase</fullName>
        <ecNumber evidence="1">3.6.4.13</ecNumber>
    </recommendedName>
</protein>
<organism evidence="14 15">
    <name type="scientific">Saccoglossus kowalevskii</name>
    <name type="common">Acorn worm</name>
    <dbReference type="NCBI Taxonomy" id="10224"/>
    <lineage>
        <taxon>Eukaryota</taxon>
        <taxon>Metazoa</taxon>
        <taxon>Hemichordata</taxon>
        <taxon>Enteropneusta</taxon>
        <taxon>Harrimaniidae</taxon>
        <taxon>Saccoglossus</taxon>
    </lineage>
</organism>
<gene>
    <name evidence="15" type="primary">LOC100368978</name>
</gene>
<evidence type="ECO:0000313" key="15">
    <source>
        <dbReference type="RefSeq" id="XP_006815568.1"/>
    </source>
</evidence>
<keyword evidence="4" id="KW-0347">Helicase</keyword>
<keyword evidence="14" id="KW-1185">Reference proteome</keyword>
<dbReference type="SUPFAM" id="SSF52540">
    <property type="entry name" value="P-loop containing nucleoside triphosphate hydrolases"/>
    <property type="match status" value="2"/>
</dbReference>
<dbReference type="Gene3D" id="3.40.50.300">
    <property type="entry name" value="P-loop containing nucleotide triphosphate hydrolases"/>
    <property type="match status" value="3"/>
</dbReference>
<dbReference type="GeneID" id="100368978"/>
<evidence type="ECO:0000259" key="11">
    <source>
        <dbReference type="PROSITE" id="PS51192"/>
    </source>
</evidence>
<dbReference type="PROSITE" id="PS51194">
    <property type="entry name" value="HELICASE_CTER"/>
    <property type="match status" value="1"/>
</dbReference>
<dbReference type="InterPro" id="IPR027417">
    <property type="entry name" value="P-loop_NTPase"/>
</dbReference>
<feature type="domain" description="DEAD-box RNA helicase Q" evidence="13">
    <location>
        <begin position="9"/>
        <end position="37"/>
    </location>
</feature>
<dbReference type="EC" id="3.6.4.13" evidence="1"/>
<dbReference type="CDD" id="cd18787">
    <property type="entry name" value="SF2_C_DEAD"/>
    <property type="match status" value="1"/>
</dbReference>
<evidence type="ECO:0000256" key="4">
    <source>
        <dbReference type="ARBA" id="ARBA00022806"/>
    </source>
</evidence>
<dbReference type="PROSITE" id="PS51195">
    <property type="entry name" value="Q_MOTIF"/>
    <property type="match status" value="1"/>
</dbReference>
<accession>A0ABM0M6C7</accession>
<evidence type="ECO:0000256" key="2">
    <source>
        <dbReference type="ARBA" id="ARBA00022741"/>
    </source>
</evidence>
<keyword evidence="5" id="KW-0067">ATP-binding</keyword>
<proteinExistence type="inferred from homology"/>
<keyword evidence="6" id="KW-0694">RNA-binding</keyword>
<dbReference type="PANTHER" id="PTHR47959:SF21">
    <property type="entry name" value="DEAD-BOX HELICASE 56"/>
    <property type="match status" value="1"/>
</dbReference>
<dbReference type="InterPro" id="IPR011545">
    <property type="entry name" value="DEAD/DEAH_box_helicase_dom"/>
</dbReference>
<dbReference type="Proteomes" id="UP000694865">
    <property type="component" value="Unplaced"/>
</dbReference>
<evidence type="ECO:0000256" key="3">
    <source>
        <dbReference type="ARBA" id="ARBA00022801"/>
    </source>
</evidence>
<dbReference type="InterPro" id="IPR050079">
    <property type="entry name" value="DEAD_box_RNA_helicase"/>
</dbReference>
<dbReference type="Pfam" id="PF00271">
    <property type="entry name" value="Helicase_C"/>
    <property type="match status" value="1"/>
</dbReference>
<evidence type="ECO:0000256" key="8">
    <source>
        <dbReference type="ARBA" id="ARBA00047984"/>
    </source>
</evidence>
<evidence type="ECO:0000256" key="10">
    <source>
        <dbReference type="SAM" id="MobiDB-lite"/>
    </source>
</evidence>
<feature type="domain" description="Helicase ATP-binding" evidence="11">
    <location>
        <begin position="40"/>
        <end position="194"/>
    </location>
</feature>
<evidence type="ECO:0000256" key="1">
    <source>
        <dbReference type="ARBA" id="ARBA00012552"/>
    </source>
</evidence>
<evidence type="ECO:0000256" key="6">
    <source>
        <dbReference type="ARBA" id="ARBA00022884"/>
    </source>
</evidence>
<evidence type="ECO:0000259" key="13">
    <source>
        <dbReference type="PROSITE" id="PS51195"/>
    </source>
</evidence>
<dbReference type="InterPro" id="IPR001650">
    <property type="entry name" value="Helicase_C-like"/>
</dbReference>
<evidence type="ECO:0000259" key="12">
    <source>
        <dbReference type="PROSITE" id="PS51194"/>
    </source>
</evidence>
<reference evidence="15" key="1">
    <citation type="submission" date="2025-08" db="UniProtKB">
        <authorList>
            <consortium name="RefSeq"/>
        </authorList>
    </citation>
    <scope>IDENTIFICATION</scope>
    <source>
        <tissue evidence="15">Testes</tissue>
    </source>
</reference>
<sequence>MAEVEADSLNFHEMGLDDRLLKAIAQLGWAKPTLIQERAIPLALEGKDLLARARTGSGKTAAFAIPLIQRILISKQTATEQSIKALILTPSKELSNQASHHIQRPLLIEKPDIIVGTPSRVLAHIQAKNIYLKESLEMLVIDEADLLFSFGYENDVKTLLRHLPKIFQAFLMSATLSNEVETLKKLVLHNPVILKLQESQLPESDRLLQYHIKCKAEDKFLLIYTLIKLKLIRGKTIIFVNKIDRCYRLKLFLEQFSIASCVLNSELPVNSRCHIVNQVNEGFYDIVIASDESVLSMPDDKLDELDEIPDATVEADESDNKKKKRKGKKLSKTMMKKVKEYGVSRGIDFQNVSNVLNFDFPPTVDAYIHRVGRTARGFKMGTALSFVNYSEIHLLQQAEMILSGDDEVPAVKPYQFKMEEIEGFRYRAKDAMRAVTKVAVKEARLQEIKNEIMNSQKLKTYFEDNPRDLQLLRHDKVLHPAKVQSHLRHVPDYLVPDTLKQLMPKKYHKAKRRRNVPVEMHSKKKQNALKAVKRKQEDPLKSFKFKKSK</sequence>
<name>A0ABM0M6C7_SACKO</name>
<dbReference type="CDD" id="cd17961">
    <property type="entry name" value="DEADc_DDX56"/>
    <property type="match status" value="1"/>
</dbReference>
<dbReference type="InterPro" id="IPR014014">
    <property type="entry name" value="RNA_helicase_DEAD_Q_motif"/>
</dbReference>
<dbReference type="PROSITE" id="PS51192">
    <property type="entry name" value="HELICASE_ATP_BIND_1"/>
    <property type="match status" value="1"/>
</dbReference>
<feature type="compositionally biased region" description="Basic residues" evidence="10">
    <location>
        <begin position="522"/>
        <end position="533"/>
    </location>
</feature>
<comment type="catalytic activity">
    <reaction evidence="8">
        <text>ATP + H2O = ADP + phosphate + H(+)</text>
        <dbReference type="Rhea" id="RHEA:13065"/>
        <dbReference type="ChEBI" id="CHEBI:15377"/>
        <dbReference type="ChEBI" id="CHEBI:15378"/>
        <dbReference type="ChEBI" id="CHEBI:30616"/>
        <dbReference type="ChEBI" id="CHEBI:43474"/>
        <dbReference type="ChEBI" id="CHEBI:456216"/>
        <dbReference type="EC" id="3.6.4.13"/>
    </reaction>
</comment>
<comment type="similarity">
    <text evidence="7">Belongs to the DEAD box helicase family. DDX56/DBP9 subfamily.</text>
</comment>
<dbReference type="SMART" id="SM00490">
    <property type="entry name" value="HELICc"/>
    <property type="match status" value="1"/>
</dbReference>
<evidence type="ECO:0000256" key="5">
    <source>
        <dbReference type="ARBA" id="ARBA00022840"/>
    </source>
</evidence>
<dbReference type="RefSeq" id="XP_006815568.1">
    <property type="nucleotide sequence ID" value="XM_006815505.1"/>
</dbReference>
<dbReference type="Pfam" id="PF00270">
    <property type="entry name" value="DEAD"/>
    <property type="match status" value="1"/>
</dbReference>
<evidence type="ECO:0000256" key="9">
    <source>
        <dbReference type="PROSITE-ProRule" id="PRU00552"/>
    </source>
</evidence>
<keyword evidence="3" id="KW-0378">Hydrolase</keyword>
<evidence type="ECO:0000313" key="14">
    <source>
        <dbReference type="Proteomes" id="UP000694865"/>
    </source>
</evidence>
<feature type="domain" description="Helicase C-terminal" evidence="12">
    <location>
        <begin position="206"/>
        <end position="422"/>
    </location>
</feature>